<dbReference type="GO" id="GO:0005741">
    <property type="term" value="C:mitochondrial outer membrane"/>
    <property type="evidence" value="ECO:0007669"/>
    <property type="project" value="UniProtKB-SubCell"/>
</dbReference>
<gene>
    <name evidence="11" type="primary">LOC105364792</name>
</gene>
<keyword evidence="7" id="KW-0653">Protein transport</keyword>
<reference evidence="11" key="1">
    <citation type="submission" date="2025-08" db="UniProtKB">
        <authorList>
            <consortium name="RefSeq"/>
        </authorList>
    </citation>
    <scope>IDENTIFICATION</scope>
</reference>
<keyword evidence="8" id="KW-0496">Mitochondrion</keyword>
<dbReference type="InterPro" id="IPR037930">
    <property type="entry name" value="Tom40"/>
</dbReference>
<dbReference type="PANTHER" id="PTHR10802">
    <property type="entry name" value="MITOCHONDRIAL IMPORT RECEPTOR SUBUNIT TOM40"/>
    <property type="match status" value="1"/>
</dbReference>
<organism evidence="10 11">
    <name type="scientific">Ceratosolen solmsi marchali</name>
    <dbReference type="NCBI Taxonomy" id="326594"/>
    <lineage>
        <taxon>Eukaryota</taxon>
        <taxon>Metazoa</taxon>
        <taxon>Ecdysozoa</taxon>
        <taxon>Arthropoda</taxon>
        <taxon>Hexapoda</taxon>
        <taxon>Insecta</taxon>
        <taxon>Pterygota</taxon>
        <taxon>Neoptera</taxon>
        <taxon>Endopterygota</taxon>
        <taxon>Hymenoptera</taxon>
        <taxon>Apocrita</taxon>
        <taxon>Proctotrupomorpha</taxon>
        <taxon>Chalcidoidea</taxon>
        <taxon>Agaonidae</taxon>
        <taxon>Agaoninae</taxon>
        <taxon>Ceratosolen</taxon>
    </lineage>
</organism>
<keyword evidence="4" id="KW-1134">Transmembrane beta strand</keyword>
<protein>
    <submittedName>
        <fullName evidence="11">Mitochondrial import receptor subunit TOM40 homolog 1-like</fullName>
    </submittedName>
</protein>
<dbReference type="KEGG" id="csol:105364792"/>
<dbReference type="Proteomes" id="UP000695007">
    <property type="component" value="Unplaced"/>
</dbReference>
<evidence type="ECO:0000313" key="10">
    <source>
        <dbReference type="Proteomes" id="UP000695007"/>
    </source>
</evidence>
<keyword evidence="10" id="KW-1185">Reference proteome</keyword>
<keyword evidence="5" id="KW-0812">Transmembrane</keyword>
<sequence>MGSSCSSINNISTEFKDKPSGCVPCPEGNTPGNPGTFEDIHKKFENLNPKIFEGARILLKKNISEHFYVTHTFNMNSNMKSILLTNQFQKQYGYKFGAFYIGTKQVGNTEKYPVLYGDINPNGHLKATFIHTLGCRYRIKLCTNVKKSKFINSKASIEYRSDDFTLSVTLVDPIIFKQEGTLVLHFLQAITSRITLGVEIAYNAISSSNVGSKTNIAGAFRYSTGFRTISTTVGQAGVHICYHQKQSDQLQMGLEFQSNIIKKLTKFRLLYKLDIPQTNSIFKGFVDSEWKIGAVFEKKLYPIPKASLALSGILDHIEQTLHIGIGLIIEK</sequence>
<evidence type="ECO:0000256" key="1">
    <source>
        <dbReference type="ARBA" id="ARBA00004374"/>
    </source>
</evidence>
<comment type="subcellular location">
    <subcellularLocation>
        <location evidence="1">Mitochondrion outer membrane</location>
        <topology evidence="1">Multi-pass membrane protein</topology>
    </subcellularLocation>
</comment>
<comment type="similarity">
    <text evidence="2">Belongs to the Tom40 family.</text>
</comment>
<proteinExistence type="inferred from homology"/>
<evidence type="ECO:0000256" key="7">
    <source>
        <dbReference type="ARBA" id="ARBA00022927"/>
    </source>
</evidence>
<evidence type="ECO:0000256" key="8">
    <source>
        <dbReference type="ARBA" id="ARBA00023128"/>
    </source>
</evidence>
<keyword evidence="9" id="KW-0472">Membrane</keyword>
<keyword evidence="3" id="KW-0813">Transport</keyword>
<dbReference type="RefSeq" id="XP_011501122.1">
    <property type="nucleotide sequence ID" value="XM_011502820.1"/>
</dbReference>
<dbReference type="GO" id="GO:0030150">
    <property type="term" value="P:protein import into mitochondrial matrix"/>
    <property type="evidence" value="ECO:0007669"/>
    <property type="project" value="InterPro"/>
</dbReference>
<evidence type="ECO:0000256" key="9">
    <source>
        <dbReference type="ARBA" id="ARBA00023136"/>
    </source>
</evidence>
<evidence type="ECO:0000256" key="6">
    <source>
        <dbReference type="ARBA" id="ARBA00022787"/>
    </source>
</evidence>
<dbReference type="GeneID" id="105364792"/>
<name>A0AAJ7DYI4_9HYME</name>
<dbReference type="Gene3D" id="2.40.160.10">
    <property type="entry name" value="Porin"/>
    <property type="match status" value="1"/>
</dbReference>
<evidence type="ECO:0000256" key="2">
    <source>
        <dbReference type="ARBA" id="ARBA00010510"/>
    </source>
</evidence>
<evidence type="ECO:0000256" key="4">
    <source>
        <dbReference type="ARBA" id="ARBA00022452"/>
    </source>
</evidence>
<dbReference type="Pfam" id="PF01459">
    <property type="entry name" value="Porin_3"/>
    <property type="match status" value="1"/>
</dbReference>
<dbReference type="CDD" id="cd07305">
    <property type="entry name" value="Porin3_Tom40"/>
    <property type="match status" value="1"/>
</dbReference>
<dbReference type="GO" id="GO:0008320">
    <property type="term" value="F:protein transmembrane transporter activity"/>
    <property type="evidence" value="ECO:0007669"/>
    <property type="project" value="InterPro"/>
</dbReference>
<accession>A0AAJ7DYI4</accession>
<evidence type="ECO:0000256" key="5">
    <source>
        <dbReference type="ARBA" id="ARBA00022692"/>
    </source>
</evidence>
<dbReference type="InterPro" id="IPR023614">
    <property type="entry name" value="Porin_dom_sf"/>
</dbReference>
<keyword evidence="6" id="KW-1000">Mitochondrion outer membrane</keyword>
<dbReference type="AlphaFoldDB" id="A0AAJ7DYI4"/>
<evidence type="ECO:0000313" key="11">
    <source>
        <dbReference type="RefSeq" id="XP_011501122.1"/>
    </source>
</evidence>
<evidence type="ECO:0000256" key="3">
    <source>
        <dbReference type="ARBA" id="ARBA00022448"/>
    </source>
</evidence>
<dbReference type="InterPro" id="IPR027246">
    <property type="entry name" value="Porin_Euk/Tom40"/>
</dbReference>